<proteinExistence type="predicted"/>
<dbReference type="InterPro" id="IPR024078">
    <property type="entry name" value="LmbE-like_dom_sf"/>
</dbReference>
<evidence type="ECO:0000313" key="1">
    <source>
        <dbReference type="EMBL" id="PWB73290.1"/>
    </source>
</evidence>
<dbReference type="Gene3D" id="3.40.50.10320">
    <property type="entry name" value="LmbE-like"/>
    <property type="match status" value="1"/>
</dbReference>
<dbReference type="PANTHER" id="PTHR12993">
    <property type="entry name" value="N-ACETYLGLUCOSAMINYL-PHOSPHATIDYLINOSITOL DE-N-ACETYLASE-RELATED"/>
    <property type="match status" value="1"/>
</dbReference>
<dbReference type="SUPFAM" id="SSF102588">
    <property type="entry name" value="LmbE-like"/>
    <property type="match status" value="1"/>
</dbReference>
<dbReference type="AlphaFoldDB" id="A0A855X3F9"/>
<name>A0A855X3F9_9BACT</name>
<dbReference type="InterPro" id="IPR003737">
    <property type="entry name" value="GlcNAc_PI_deacetylase-related"/>
</dbReference>
<dbReference type="GO" id="GO:0016811">
    <property type="term" value="F:hydrolase activity, acting on carbon-nitrogen (but not peptide) bonds, in linear amides"/>
    <property type="evidence" value="ECO:0007669"/>
    <property type="project" value="TreeGrafter"/>
</dbReference>
<comment type="caution">
    <text evidence="1">The sequence shown here is derived from an EMBL/GenBank/DDBJ whole genome shotgun (WGS) entry which is preliminary data.</text>
</comment>
<gene>
    <name evidence="1" type="ORF">C3F09_05355</name>
</gene>
<protein>
    <submittedName>
        <fullName evidence="1">PIG-L domain-containing protein</fullName>
    </submittedName>
</protein>
<organism evidence="1 2">
    <name type="scientific">candidate division GN15 bacterium</name>
    <dbReference type="NCBI Taxonomy" id="2072418"/>
    <lineage>
        <taxon>Bacteria</taxon>
        <taxon>candidate division GN15</taxon>
    </lineage>
</organism>
<accession>A0A855X3F9</accession>
<feature type="non-terminal residue" evidence="1">
    <location>
        <position position="127"/>
    </location>
</feature>
<reference evidence="1 2" key="1">
    <citation type="journal article" date="2018" name="ISME J.">
        <title>A methanotrophic archaeon couples anaerobic oxidation of methane to Fe(III) reduction.</title>
        <authorList>
            <person name="Cai C."/>
            <person name="Leu A.O."/>
            <person name="Xie G.J."/>
            <person name="Guo J."/>
            <person name="Feng Y."/>
            <person name="Zhao J.X."/>
            <person name="Tyson G.W."/>
            <person name="Yuan Z."/>
            <person name="Hu S."/>
        </authorList>
    </citation>
    <scope>NUCLEOTIDE SEQUENCE [LARGE SCALE GENOMIC DNA]</scope>
    <source>
        <strain evidence="1">FeB_12</strain>
    </source>
</reference>
<dbReference type="PANTHER" id="PTHR12993:SF30">
    <property type="entry name" value="N-ACETYL-ALPHA-D-GLUCOSAMINYL L-MALATE DEACETYLASE 1"/>
    <property type="match status" value="1"/>
</dbReference>
<evidence type="ECO:0000313" key="2">
    <source>
        <dbReference type="Proteomes" id="UP000250918"/>
    </source>
</evidence>
<dbReference type="Pfam" id="PF02585">
    <property type="entry name" value="PIG-L"/>
    <property type="match status" value="1"/>
</dbReference>
<sequence length="127" mass="14620">MLKLLCDRSSSKPLRVLCLGAHADDIEIGCGGTILRLTGQRRKIECTWIVFSGSPTRRKEAETSAGRFLKGAARKQVQLHTFRDGYFPYNGADIKDCFEELKRRCDPDLIFTHYRHDLHQDHRLICE</sequence>
<dbReference type="Proteomes" id="UP000250918">
    <property type="component" value="Unassembled WGS sequence"/>
</dbReference>
<dbReference type="EMBL" id="PQAP01000059">
    <property type="protein sequence ID" value="PWB73290.1"/>
    <property type="molecule type" value="Genomic_DNA"/>
</dbReference>